<organism evidence="1 2">
    <name type="scientific">Erwinia phage SunLIRen</name>
    <dbReference type="NCBI Taxonomy" id="2267654"/>
    <lineage>
        <taxon>Viruses</taxon>
        <taxon>Duplodnaviria</taxon>
        <taxon>Heunggongvirae</taxon>
        <taxon>Uroviricota</taxon>
        <taxon>Caudoviricetes</taxon>
        <taxon>Andersonviridae</taxon>
        <taxon>Ounavirinae</taxon>
        <taxon>Kolesnikvirus</taxon>
        <taxon>Kolesnikvirus Ea214</taxon>
    </lineage>
</organism>
<evidence type="ECO:0000313" key="1">
    <source>
        <dbReference type="EMBL" id="AXN57410.1"/>
    </source>
</evidence>
<dbReference type="EMBL" id="MH426725">
    <property type="protein sequence ID" value="AXN57410.1"/>
    <property type="molecule type" value="Genomic_DNA"/>
</dbReference>
<evidence type="ECO:0000313" key="2">
    <source>
        <dbReference type="Proteomes" id="UP000257815"/>
    </source>
</evidence>
<sequence>MERKNAMFQPLSPDDVVVWPDDSWCFRSELEEYTWKSDDYRWILISDSEYDSFMKSQDFDEPDEAELLKTPQGRMALAEMKRGL</sequence>
<name>A0A346FHY0_9CAUD</name>
<protein>
    <submittedName>
        <fullName evidence="1">Uncharacterized protein</fullName>
    </submittedName>
</protein>
<accession>A0A346FHY0</accession>
<reference evidence="2" key="1">
    <citation type="submission" date="2018-06" db="EMBL/GenBank/DDBJ databases">
        <authorList>
            <person name="Sharma R."/>
            <person name="Ke K."/>
            <person name="Breakwell D.P."/>
            <person name="Hope S."/>
            <person name="Grose J.H."/>
        </authorList>
    </citation>
    <scope>NUCLEOTIDE SEQUENCE [LARGE SCALE GENOMIC DNA]</scope>
</reference>
<proteinExistence type="predicted"/>
<gene>
    <name evidence="1" type="ORF">SUNLIREN_110</name>
</gene>
<dbReference type="Proteomes" id="UP000257815">
    <property type="component" value="Segment"/>
</dbReference>